<name>A0A1E7YUZ0_9GAMM</name>
<evidence type="ECO:0000313" key="1">
    <source>
        <dbReference type="EMBL" id="OFC58190.1"/>
    </source>
</evidence>
<evidence type="ECO:0000313" key="4">
    <source>
        <dbReference type="Proteomes" id="UP000244334"/>
    </source>
</evidence>
<evidence type="ECO:0000313" key="2">
    <source>
        <dbReference type="EMBL" id="RAP70861.1"/>
    </source>
</evidence>
<evidence type="ECO:0000313" key="3">
    <source>
        <dbReference type="Proteomes" id="UP000243534"/>
    </source>
</evidence>
<reference evidence="2 4" key="2">
    <citation type="submission" date="2018-04" db="EMBL/GenBank/DDBJ databases">
        <title>Genomes of the Obligate Erwinia dacicola and Facultative Enterobacter sp. OLF Endosymbionts of the Olive Fruit fly, Bactrocera oleae.</title>
        <authorList>
            <person name="Estes A.M."/>
            <person name="Hearn D.J."/>
            <person name="Agarwal S."/>
            <person name="Pierson E.A."/>
            <person name="Dunning-Hotopp J.C."/>
        </authorList>
    </citation>
    <scope>NUCLEOTIDE SEQUENCE [LARGE SCALE GENOMIC DNA]</scope>
    <source>
        <strain evidence="2 4">Oroville</strain>
    </source>
</reference>
<dbReference type="EMBL" id="LJAM02000247">
    <property type="protein sequence ID" value="RAP70861.1"/>
    <property type="molecule type" value="Genomic_DNA"/>
</dbReference>
<protein>
    <submittedName>
        <fullName evidence="1">Uncharacterized protein</fullName>
    </submittedName>
</protein>
<comment type="caution">
    <text evidence="1">The sequence shown here is derived from an EMBL/GenBank/DDBJ whole genome shotgun (WGS) entry which is preliminary data.</text>
</comment>
<dbReference type="AlphaFoldDB" id="A0A1E7YUZ0"/>
<dbReference type="RefSeq" id="WP_070135924.1">
    <property type="nucleotide sequence ID" value="NZ_LJAM02000247.1"/>
</dbReference>
<organism evidence="1 3">
    <name type="scientific">Candidatus Erwinia dacicola</name>
    <dbReference type="NCBI Taxonomy" id="252393"/>
    <lineage>
        <taxon>Bacteria</taxon>
        <taxon>Pseudomonadati</taxon>
        <taxon>Pseudomonadota</taxon>
        <taxon>Gammaproteobacteria</taxon>
        <taxon>Enterobacterales</taxon>
        <taxon>Erwiniaceae</taxon>
        <taxon>Erwinia</taxon>
    </lineage>
</organism>
<sequence>MKYVYMVMDSRAQFDIDSAAILECCGDKQPSWRTLRRDWGAQGAVLVRFRLVNSDMATDPEIVGVIN</sequence>
<gene>
    <name evidence="2" type="ORF">ACZ87_02330</name>
    <name evidence="1" type="ORF">BBW68_03150</name>
</gene>
<reference evidence="1 3" key="1">
    <citation type="submission" date="2016-07" db="EMBL/GenBank/DDBJ databases">
        <authorList>
            <person name="Yuval B."/>
        </authorList>
    </citation>
    <scope>NUCLEOTIDE SEQUENCE [LARGE SCALE GENOMIC DNA]</scope>
    <source>
        <strain evidence="1 3">IL</strain>
    </source>
</reference>
<accession>A0A1E7YUZ0</accession>
<dbReference type="Proteomes" id="UP000243534">
    <property type="component" value="Unassembled WGS sequence"/>
</dbReference>
<dbReference type="EMBL" id="MAYS01000599">
    <property type="protein sequence ID" value="OFC58190.1"/>
    <property type="molecule type" value="Genomic_DNA"/>
</dbReference>
<dbReference type="Proteomes" id="UP000244334">
    <property type="component" value="Unassembled WGS sequence"/>
</dbReference>
<dbReference type="OrthoDB" id="6555825at2"/>
<proteinExistence type="predicted"/>
<keyword evidence="4" id="KW-1185">Reference proteome</keyword>